<dbReference type="SUPFAM" id="SSF56112">
    <property type="entry name" value="Protein kinase-like (PK-like)"/>
    <property type="match status" value="1"/>
</dbReference>
<dbReference type="InterPro" id="IPR001245">
    <property type="entry name" value="Ser-Thr/Tyr_kinase_cat_dom"/>
</dbReference>
<dbReference type="InterPro" id="IPR003605">
    <property type="entry name" value="GS_dom"/>
</dbReference>
<comment type="similarity">
    <text evidence="2 19">Belongs to the protein kinase superfamily. TKL Ser/Thr protein kinase family. TGFB receptor subfamily.</text>
</comment>
<comment type="catalytic activity">
    <reaction evidence="17 19">
        <text>L-threonyl-[receptor-protein] + ATP = O-phospho-L-threonyl-[receptor-protein] + ADP + H(+)</text>
        <dbReference type="Rhea" id="RHEA:44880"/>
        <dbReference type="Rhea" id="RHEA-COMP:11024"/>
        <dbReference type="Rhea" id="RHEA-COMP:11025"/>
        <dbReference type="ChEBI" id="CHEBI:15378"/>
        <dbReference type="ChEBI" id="CHEBI:30013"/>
        <dbReference type="ChEBI" id="CHEBI:30616"/>
        <dbReference type="ChEBI" id="CHEBI:61977"/>
        <dbReference type="ChEBI" id="CHEBI:456216"/>
        <dbReference type="EC" id="2.7.11.30"/>
    </reaction>
</comment>
<dbReference type="GO" id="GO:0071363">
    <property type="term" value="P:cellular response to growth factor stimulus"/>
    <property type="evidence" value="ECO:0007669"/>
    <property type="project" value="TreeGrafter"/>
</dbReference>
<evidence type="ECO:0000259" key="21">
    <source>
        <dbReference type="PROSITE" id="PS51256"/>
    </source>
</evidence>
<gene>
    <name evidence="22" type="ORF">B4U80_03827</name>
</gene>
<evidence type="ECO:0000256" key="16">
    <source>
        <dbReference type="ARBA" id="ARBA00047681"/>
    </source>
</evidence>
<evidence type="ECO:0000256" key="18">
    <source>
        <dbReference type="PROSITE-ProRule" id="PRU10141"/>
    </source>
</evidence>
<dbReference type="OrthoDB" id="69842at2759"/>
<dbReference type="Pfam" id="PF07714">
    <property type="entry name" value="PK_Tyr_Ser-Thr"/>
    <property type="match status" value="1"/>
</dbReference>
<keyword evidence="11 19" id="KW-0460">Magnesium</keyword>
<evidence type="ECO:0000256" key="3">
    <source>
        <dbReference type="ARBA" id="ARBA00022527"/>
    </source>
</evidence>
<dbReference type="Pfam" id="PF08515">
    <property type="entry name" value="TGF_beta_GS"/>
    <property type="match status" value="1"/>
</dbReference>
<evidence type="ECO:0000256" key="14">
    <source>
        <dbReference type="ARBA" id="ARBA00023170"/>
    </source>
</evidence>
<evidence type="ECO:0000256" key="9">
    <source>
        <dbReference type="ARBA" id="ARBA00022777"/>
    </source>
</evidence>
<name>A0A443SL88_9ACAR</name>
<dbReference type="InterPro" id="IPR017441">
    <property type="entry name" value="Protein_kinase_ATP_BS"/>
</dbReference>
<keyword evidence="6 19" id="KW-0479">Metal-binding</keyword>
<keyword evidence="4 19" id="KW-0808">Transferase</keyword>
<dbReference type="PROSITE" id="PS50011">
    <property type="entry name" value="PROTEIN_KINASE_DOM"/>
    <property type="match status" value="1"/>
</dbReference>
<evidence type="ECO:0000313" key="23">
    <source>
        <dbReference type="Proteomes" id="UP000288716"/>
    </source>
</evidence>
<keyword evidence="7" id="KW-0732">Signal</keyword>
<evidence type="ECO:0000256" key="6">
    <source>
        <dbReference type="ARBA" id="ARBA00022723"/>
    </source>
</evidence>
<dbReference type="PANTHER" id="PTHR23255">
    <property type="entry name" value="TRANSFORMING GROWTH FACTOR-BETA RECEPTOR TYPE I AND II"/>
    <property type="match status" value="1"/>
</dbReference>
<evidence type="ECO:0000256" key="2">
    <source>
        <dbReference type="ARBA" id="ARBA00009605"/>
    </source>
</evidence>
<evidence type="ECO:0000256" key="17">
    <source>
        <dbReference type="ARBA" id="ARBA00048773"/>
    </source>
</evidence>
<comment type="cofactor">
    <cofactor evidence="19">
        <name>Mg(2+)</name>
        <dbReference type="ChEBI" id="CHEBI:18420"/>
    </cofactor>
    <cofactor evidence="19">
        <name>Mn(2+)</name>
        <dbReference type="ChEBI" id="CHEBI:29035"/>
    </cofactor>
</comment>
<dbReference type="CDD" id="cd23600">
    <property type="entry name" value="TFP_LU_ECD_Sax"/>
    <property type="match status" value="1"/>
</dbReference>
<evidence type="ECO:0000256" key="15">
    <source>
        <dbReference type="ARBA" id="ARBA00023180"/>
    </source>
</evidence>
<keyword evidence="10 18" id="KW-0067">ATP-binding</keyword>
<sequence length="502" mass="57026">MNESKRFTCYSCEVDCSPSALSTCTDALTCYTVLVVDGFNRHEHHRGCITQESQNVQFHCGTKNHSGSNPNSGRYYSSCCRSNLCNNFNHEASSISDNTNTTDSLPNIGIIVVLILIALFIIFMTFLIIRMKRKKCVSKNGSNLFSPLSSDNESSRPFVYEDNNGLRATAAGESTLKEVFEHSITSGSGSGLPLLMQRTMAKEIRLDECIGKGRFGEVWRGEWHEESVAVKVFFSRDEASWIRETEIYNTIMLRHENILGYLGSDVTSYNSCTQLWLVTHYHHLGSLYDYLNCNTLSLQQLLSIIISAINGILHLHTEIHGTKGKPAIAHRDIKSKNILMKNNMSVCIADFGLAVTHFQNTGELDLGENHRVGTKRYMPPEVLDDSMKITSFDAYKMADMYSFALVMWEICRRYSHFSEEYKIPYYDVVPSDPSFEDMRKVICTDQQRPQIPNHWCSDQNVWPVLSLMKECWSPNPSARLTALRVKKSMMRIVNSIIVKVDD</sequence>
<comment type="catalytic activity">
    <reaction evidence="16">
        <text>L-seryl-[receptor-protein] + ATP = O-phospho-L-seryl-[receptor-protein] + ADP + H(+)</text>
        <dbReference type="Rhea" id="RHEA:18673"/>
        <dbReference type="Rhea" id="RHEA-COMP:11022"/>
        <dbReference type="Rhea" id="RHEA-COMP:11023"/>
        <dbReference type="ChEBI" id="CHEBI:15378"/>
        <dbReference type="ChEBI" id="CHEBI:29999"/>
        <dbReference type="ChEBI" id="CHEBI:30616"/>
        <dbReference type="ChEBI" id="CHEBI:83421"/>
        <dbReference type="ChEBI" id="CHEBI:456216"/>
        <dbReference type="EC" id="2.7.11.30"/>
    </reaction>
</comment>
<keyword evidence="23" id="KW-1185">Reference proteome</keyword>
<dbReference type="InterPro" id="IPR045860">
    <property type="entry name" value="Snake_toxin-like_sf"/>
</dbReference>
<dbReference type="EMBL" id="NCKV01001458">
    <property type="protein sequence ID" value="RWS28308.1"/>
    <property type="molecule type" value="Genomic_DNA"/>
</dbReference>
<keyword evidence="8 18" id="KW-0547">Nucleotide-binding</keyword>
<dbReference type="GO" id="GO:0070724">
    <property type="term" value="C:BMP receptor complex"/>
    <property type="evidence" value="ECO:0007669"/>
    <property type="project" value="TreeGrafter"/>
</dbReference>
<dbReference type="EC" id="2.7.11.30" evidence="19"/>
<evidence type="ECO:0000256" key="11">
    <source>
        <dbReference type="ARBA" id="ARBA00022842"/>
    </source>
</evidence>
<dbReference type="SUPFAM" id="SSF57302">
    <property type="entry name" value="Snake toxin-like"/>
    <property type="match status" value="1"/>
</dbReference>
<accession>A0A443SL88</accession>
<feature type="transmembrane region" description="Helical" evidence="19">
    <location>
        <begin position="108"/>
        <end position="129"/>
    </location>
</feature>
<keyword evidence="14 19" id="KW-0675">Receptor</keyword>
<evidence type="ECO:0000256" key="12">
    <source>
        <dbReference type="ARBA" id="ARBA00022989"/>
    </source>
</evidence>
<dbReference type="Gene3D" id="1.10.510.10">
    <property type="entry name" value="Transferase(Phosphotransferase) domain 1"/>
    <property type="match status" value="1"/>
</dbReference>
<dbReference type="GO" id="GO:0004675">
    <property type="term" value="F:transmembrane receptor protein serine/threonine kinase activity"/>
    <property type="evidence" value="ECO:0007669"/>
    <property type="project" value="UniProtKB-EC"/>
</dbReference>
<feature type="binding site" evidence="18">
    <location>
        <position position="231"/>
    </location>
    <ligand>
        <name>ATP</name>
        <dbReference type="ChEBI" id="CHEBI:30616"/>
    </ligand>
</feature>
<evidence type="ECO:0000313" key="22">
    <source>
        <dbReference type="EMBL" id="RWS28308.1"/>
    </source>
</evidence>
<dbReference type="InterPro" id="IPR011009">
    <property type="entry name" value="Kinase-like_dom_sf"/>
</dbReference>
<organism evidence="22 23">
    <name type="scientific">Leptotrombidium deliense</name>
    <dbReference type="NCBI Taxonomy" id="299467"/>
    <lineage>
        <taxon>Eukaryota</taxon>
        <taxon>Metazoa</taxon>
        <taxon>Ecdysozoa</taxon>
        <taxon>Arthropoda</taxon>
        <taxon>Chelicerata</taxon>
        <taxon>Arachnida</taxon>
        <taxon>Acari</taxon>
        <taxon>Acariformes</taxon>
        <taxon>Trombidiformes</taxon>
        <taxon>Prostigmata</taxon>
        <taxon>Anystina</taxon>
        <taxon>Parasitengona</taxon>
        <taxon>Trombiculoidea</taxon>
        <taxon>Trombiculidae</taxon>
        <taxon>Leptotrombidium</taxon>
    </lineage>
</organism>
<dbReference type="VEuPathDB" id="VectorBase:LDEU003733"/>
<evidence type="ECO:0000256" key="7">
    <source>
        <dbReference type="ARBA" id="ARBA00022729"/>
    </source>
</evidence>
<evidence type="ECO:0000259" key="20">
    <source>
        <dbReference type="PROSITE" id="PS50011"/>
    </source>
</evidence>
<comment type="caution">
    <text evidence="22">The sequence shown here is derived from an EMBL/GenBank/DDBJ whole genome shotgun (WGS) entry which is preliminary data.</text>
</comment>
<evidence type="ECO:0000256" key="8">
    <source>
        <dbReference type="ARBA" id="ARBA00022741"/>
    </source>
</evidence>
<keyword evidence="9 19" id="KW-0418">Kinase</keyword>
<dbReference type="GO" id="GO:0006950">
    <property type="term" value="P:response to stress"/>
    <property type="evidence" value="ECO:0007669"/>
    <property type="project" value="UniProtKB-ARBA"/>
</dbReference>
<feature type="domain" description="Protein kinase" evidence="20">
    <location>
        <begin position="204"/>
        <end position="492"/>
    </location>
</feature>
<dbReference type="GO" id="GO:0005524">
    <property type="term" value="F:ATP binding"/>
    <property type="evidence" value="ECO:0007669"/>
    <property type="project" value="UniProtKB-UniRule"/>
</dbReference>
<keyword evidence="15" id="KW-0325">Glycoprotein</keyword>
<keyword evidence="5 19" id="KW-0812">Transmembrane</keyword>
<keyword evidence="19" id="KW-0464">Manganese</keyword>
<dbReference type="SMART" id="SM00467">
    <property type="entry name" value="GS"/>
    <property type="match status" value="1"/>
</dbReference>
<comment type="subcellular location">
    <subcellularLocation>
        <location evidence="1 19">Membrane</location>
        <topology evidence="1 19">Single-pass type I membrane protein</topology>
    </subcellularLocation>
</comment>
<dbReference type="Proteomes" id="UP000288716">
    <property type="component" value="Unassembled WGS sequence"/>
</dbReference>
<evidence type="ECO:0000256" key="19">
    <source>
        <dbReference type="RuleBase" id="RU361271"/>
    </source>
</evidence>
<dbReference type="AlphaFoldDB" id="A0A443SL88"/>
<dbReference type="SMART" id="SM00220">
    <property type="entry name" value="S_TKc"/>
    <property type="match status" value="1"/>
</dbReference>
<evidence type="ECO:0000256" key="4">
    <source>
        <dbReference type="ARBA" id="ARBA00022679"/>
    </source>
</evidence>
<dbReference type="STRING" id="299467.A0A443SL88"/>
<evidence type="ECO:0000256" key="13">
    <source>
        <dbReference type="ARBA" id="ARBA00023136"/>
    </source>
</evidence>
<feature type="domain" description="GS" evidence="21">
    <location>
        <begin position="174"/>
        <end position="203"/>
    </location>
</feature>
<dbReference type="GO" id="GO:0046872">
    <property type="term" value="F:metal ion binding"/>
    <property type="evidence" value="ECO:0007669"/>
    <property type="project" value="UniProtKB-KW"/>
</dbReference>
<protein>
    <recommendedName>
        <fullName evidence="19">Serine/threonine-protein kinase receptor</fullName>
        <ecNumber evidence="19">2.7.11.30</ecNumber>
    </recommendedName>
</protein>
<evidence type="ECO:0000256" key="10">
    <source>
        <dbReference type="ARBA" id="ARBA00022840"/>
    </source>
</evidence>
<dbReference type="Gene3D" id="3.30.200.20">
    <property type="entry name" value="Phosphorylase Kinase, domain 1"/>
    <property type="match status" value="1"/>
</dbReference>
<dbReference type="PROSITE" id="PS00108">
    <property type="entry name" value="PROTEIN_KINASE_ST"/>
    <property type="match status" value="1"/>
</dbReference>
<keyword evidence="12 19" id="KW-1133">Transmembrane helix</keyword>
<dbReference type="PANTHER" id="PTHR23255:SF72">
    <property type="entry name" value="RECEPTOR PROTEIN SERINE_THREONINE KINASE"/>
    <property type="match status" value="1"/>
</dbReference>
<dbReference type="InterPro" id="IPR000333">
    <property type="entry name" value="TGFB_receptor"/>
</dbReference>
<dbReference type="InterPro" id="IPR000719">
    <property type="entry name" value="Prot_kinase_dom"/>
</dbReference>
<proteinExistence type="inferred from homology"/>
<keyword evidence="3 19" id="KW-0723">Serine/threonine-protein kinase</keyword>
<dbReference type="FunFam" id="3.30.200.20:FF:000064">
    <property type="entry name" value="Receptor protein serine/threonine kinase"/>
    <property type="match status" value="1"/>
</dbReference>
<keyword evidence="13 19" id="KW-0472">Membrane</keyword>
<dbReference type="Gene3D" id="2.10.60.10">
    <property type="entry name" value="CD59"/>
    <property type="match status" value="1"/>
</dbReference>
<dbReference type="InterPro" id="IPR008271">
    <property type="entry name" value="Ser/Thr_kinase_AS"/>
</dbReference>
<dbReference type="PROSITE" id="PS51256">
    <property type="entry name" value="GS"/>
    <property type="match status" value="1"/>
</dbReference>
<evidence type="ECO:0000256" key="5">
    <source>
        <dbReference type="ARBA" id="ARBA00022692"/>
    </source>
</evidence>
<evidence type="ECO:0000256" key="1">
    <source>
        <dbReference type="ARBA" id="ARBA00004479"/>
    </source>
</evidence>
<dbReference type="PRINTS" id="PR00653">
    <property type="entry name" value="ACTIVIN2R"/>
</dbReference>
<reference evidence="22 23" key="1">
    <citation type="journal article" date="2018" name="Gigascience">
        <title>Genomes of trombidid mites reveal novel predicted allergens and laterally-transferred genes associated with secondary metabolism.</title>
        <authorList>
            <person name="Dong X."/>
            <person name="Chaisiri K."/>
            <person name="Xia D."/>
            <person name="Armstrong S.D."/>
            <person name="Fang Y."/>
            <person name="Donnelly M.J."/>
            <person name="Kadowaki T."/>
            <person name="McGarry J.W."/>
            <person name="Darby A.C."/>
            <person name="Makepeace B.L."/>
        </authorList>
    </citation>
    <scope>NUCLEOTIDE SEQUENCE [LARGE SCALE GENOMIC DNA]</scope>
    <source>
        <strain evidence="22">UoL-UT</strain>
    </source>
</reference>
<dbReference type="FunFam" id="1.10.510.10:FF:000018">
    <property type="entry name" value="Receptor protein serine/threonine kinase"/>
    <property type="match status" value="1"/>
</dbReference>
<dbReference type="PROSITE" id="PS00107">
    <property type="entry name" value="PROTEIN_KINASE_ATP"/>
    <property type="match status" value="1"/>
</dbReference>